<accession>A0AAV6S708</accession>
<gene>
    <name evidence="3" type="ORF">JOB18_046216</name>
</gene>
<dbReference type="GO" id="GO:0016579">
    <property type="term" value="P:protein deubiquitination"/>
    <property type="evidence" value="ECO:0007669"/>
    <property type="project" value="InterPro"/>
</dbReference>
<proteinExistence type="predicted"/>
<dbReference type="InterPro" id="IPR028889">
    <property type="entry name" value="USP"/>
</dbReference>
<keyword evidence="3" id="KW-0378">Hydrolase</keyword>
<dbReference type="GO" id="GO:0005829">
    <property type="term" value="C:cytosol"/>
    <property type="evidence" value="ECO:0007669"/>
    <property type="project" value="TreeGrafter"/>
</dbReference>
<dbReference type="Proteomes" id="UP000693946">
    <property type="component" value="Linkage Group LG15"/>
</dbReference>
<evidence type="ECO:0000313" key="4">
    <source>
        <dbReference type="Proteomes" id="UP000693946"/>
    </source>
</evidence>
<keyword evidence="4" id="KW-1185">Reference proteome</keyword>
<feature type="region of interest" description="Disordered" evidence="1">
    <location>
        <begin position="1"/>
        <end position="27"/>
    </location>
</feature>
<feature type="domain" description="USP" evidence="2">
    <location>
        <begin position="278"/>
        <end position="587"/>
    </location>
</feature>
<dbReference type="GO" id="GO:0000082">
    <property type="term" value="P:G1/S transition of mitotic cell cycle"/>
    <property type="evidence" value="ECO:0007669"/>
    <property type="project" value="TreeGrafter"/>
</dbReference>
<feature type="compositionally biased region" description="Low complexity" evidence="1">
    <location>
        <begin position="61"/>
        <end position="70"/>
    </location>
</feature>
<dbReference type="PROSITE" id="PS00973">
    <property type="entry name" value="USP_2"/>
    <property type="match status" value="1"/>
</dbReference>
<dbReference type="PROSITE" id="PS50235">
    <property type="entry name" value="USP_3"/>
    <property type="match status" value="1"/>
</dbReference>
<dbReference type="EMBL" id="JAGKHQ010000007">
    <property type="protein sequence ID" value="KAG7513051.1"/>
    <property type="molecule type" value="Genomic_DNA"/>
</dbReference>
<evidence type="ECO:0000259" key="2">
    <source>
        <dbReference type="PROSITE" id="PS50235"/>
    </source>
</evidence>
<dbReference type="GO" id="GO:0005634">
    <property type="term" value="C:nucleus"/>
    <property type="evidence" value="ECO:0007669"/>
    <property type="project" value="TreeGrafter"/>
</dbReference>
<dbReference type="InterPro" id="IPR018200">
    <property type="entry name" value="USP_CS"/>
</dbReference>
<organism evidence="3 4">
    <name type="scientific">Solea senegalensis</name>
    <name type="common">Senegalese sole</name>
    <dbReference type="NCBI Taxonomy" id="28829"/>
    <lineage>
        <taxon>Eukaryota</taxon>
        <taxon>Metazoa</taxon>
        <taxon>Chordata</taxon>
        <taxon>Craniata</taxon>
        <taxon>Vertebrata</taxon>
        <taxon>Euteleostomi</taxon>
        <taxon>Actinopterygii</taxon>
        <taxon>Neopterygii</taxon>
        <taxon>Teleostei</taxon>
        <taxon>Neoteleostei</taxon>
        <taxon>Acanthomorphata</taxon>
        <taxon>Carangaria</taxon>
        <taxon>Pleuronectiformes</taxon>
        <taxon>Pleuronectoidei</taxon>
        <taxon>Soleidae</taxon>
        <taxon>Solea</taxon>
    </lineage>
</organism>
<evidence type="ECO:0000256" key="1">
    <source>
        <dbReference type="SAM" id="MobiDB-lite"/>
    </source>
</evidence>
<name>A0AAV6S708_SOLSE</name>
<feature type="region of interest" description="Disordered" evidence="1">
    <location>
        <begin position="60"/>
        <end position="94"/>
    </location>
</feature>
<dbReference type="Pfam" id="PF00443">
    <property type="entry name" value="UCH"/>
    <property type="match status" value="1"/>
</dbReference>
<dbReference type="InterPro" id="IPR001394">
    <property type="entry name" value="Peptidase_C19_UCH"/>
</dbReference>
<dbReference type="PANTHER" id="PTHR24006">
    <property type="entry name" value="UBIQUITIN CARBOXYL-TERMINAL HYDROLASE"/>
    <property type="match status" value="1"/>
</dbReference>
<dbReference type="GO" id="GO:0004843">
    <property type="term" value="F:cysteine-type deubiquitinase activity"/>
    <property type="evidence" value="ECO:0007669"/>
    <property type="project" value="InterPro"/>
</dbReference>
<dbReference type="PANTHER" id="PTHR24006:SF915">
    <property type="entry name" value="UBIQUITIN CARBOXYL-TERMINAL HYDROLASE-RELATED"/>
    <property type="match status" value="1"/>
</dbReference>
<dbReference type="InterPro" id="IPR050164">
    <property type="entry name" value="Peptidase_C19"/>
</dbReference>
<dbReference type="CDD" id="cd02257">
    <property type="entry name" value="Peptidase_C19"/>
    <property type="match status" value="1"/>
</dbReference>
<dbReference type="AlphaFoldDB" id="A0AAV6S708"/>
<protein>
    <submittedName>
        <fullName evidence="3">Ubiquitin carboxyl-terminal hydrolase 37-like</fullName>
    </submittedName>
</protein>
<reference evidence="3 4" key="1">
    <citation type="journal article" date="2021" name="Sci. Rep.">
        <title>Chromosome anchoring in Senegalese sole (Solea senegalensis) reveals sex-associated markers and genome rearrangements in flatfish.</title>
        <authorList>
            <person name="Guerrero-Cozar I."/>
            <person name="Gomez-Garrido J."/>
            <person name="Berbel C."/>
            <person name="Martinez-Blanch J.F."/>
            <person name="Alioto T."/>
            <person name="Claros M.G."/>
            <person name="Gagnaire P.A."/>
            <person name="Manchado M."/>
        </authorList>
    </citation>
    <scope>NUCLEOTIDE SEQUENCE [LARGE SCALE GENOMIC DNA]</scope>
    <source>
        <strain evidence="3">Sse05_10M</strain>
    </source>
</reference>
<sequence length="594" mass="66975">MFIFPYSQLKRQRQVDTDRTKSTKLSSSCATEDKIQSWFSESDTDDSSIESVRSVVERVTSRLGVKSPSNEDSEEENPEVSAEASKQSNPARHGMSKWNEDLFIAGGKVEPGVAFGRRSSVPSNDATSGFSSLLPLKQSCHSLPLSMVRLRGRQRCGERLDFPSSKEENVEVAAEANNSLKWQSCPTRSGLQAEPSFYPQTSMARPSSDPQLEIFRCNLRKEHMRNMLVLSVEEGANLQQNSPDNFEKNLKAKLNFGRSNFLGQYQKPRIHRQELLCLGLPNLEQTCYMNSTLQGLLTLKLFVQEVLNQKEVWSSCPHSKIMSGFVKVELCRSSNNETEKTCVLAAFKEIIAEVDTEFEDDDQKDAHEFLSCVLNTMGSLTCTFQTAAHIMGINYTCPVNAHIAFQMLSTRTCRGCCMQSAILEDYINLSLDLVPEGSTSDCLEEYLKESMLEYKCKCGAVESTQRSSFSNLPNVLILQLKRFAYTPFYKEIKLDYPIILSRELEVSLNSSSTQTQKTCYSLVSIISHLGSTSHCGHYICDGAQRETSGDLSDSWLTYNDSNVWQTSGTFVCQQRQRTAYLLFYEKTPHPHRNK</sequence>
<comment type="caution">
    <text evidence="3">The sequence shown here is derived from an EMBL/GenBank/DDBJ whole genome shotgun (WGS) entry which is preliminary data.</text>
</comment>
<evidence type="ECO:0000313" key="3">
    <source>
        <dbReference type="EMBL" id="KAG7513051.1"/>
    </source>
</evidence>